<protein>
    <submittedName>
        <fullName evidence="1">Uncharacterized protein</fullName>
    </submittedName>
</protein>
<sequence>MMMRTQRATVEYIAPLLSQLAQMAERDGLPELAYLLAMARQEAADLAERFADADDSME</sequence>
<evidence type="ECO:0000313" key="1">
    <source>
        <dbReference type="EMBL" id="TDP85357.1"/>
    </source>
</evidence>
<dbReference type="Proteomes" id="UP000294547">
    <property type="component" value="Unassembled WGS sequence"/>
</dbReference>
<dbReference type="AlphaFoldDB" id="A0A4R6RHP1"/>
<dbReference type="RefSeq" id="WP_165644764.1">
    <property type="nucleotide sequence ID" value="NZ_SNXY01000007.1"/>
</dbReference>
<keyword evidence="2" id="KW-1185">Reference proteome</keyword>
<accession>A0A4R6RHP1</accession>
<evidence type="ECO:0000313" key="2">
    <source>
        <dbReference type="Proteomes" id="UP000294547"/>
    </source>
</evidence>
<gene>
    <name evidence="1" type="ORF">EDD54_2210</name>
</gene>
<organism evidence="1 2">
    <name type="scientific">Oharaeibacter diazotrophicus</name>
    <dbReference type="NCBI Taxonomy" id="1920512"/>
    <lineage>
        <taxon>Bacteria</taxon>
        <taxon>Pseudomonadati</taxon>
        <taxon>Pseudomonadota</taxon>
        <taxon>Alphaproteobacteria</taxon>
        <taxon>Hyphomicrobiales</taxon>
        <taxon>Pleomorphomonadaceae</taxon>
        <taxon>Oharaeibacter</taxon>
    </lineage>
</organism>
<name>A0A4R6RHP1_9HYPH</name>
<dbReference type="EMBL" id="SNXY01000007">
    <property type="protein sequence ID" value="TDP85357.1"/>
    <property type="molecule type" value="Genomic_DNA"/>
</dbReference>
<comment type="caution">
    <text evidence="1">The sequence shown here is derived from an EMBL/GenBank/DDBJ whole genome shotgun (WGS) entry which is preliminary data.</text>
</comment>
<proteinExistence type="predicted"/>
<reference evidence="1 2" key="1">
    <citation type="submission" date="2019-03" db="EMBL/GenBank/DDBJ databases">
        <title>Genomic Encyclopedia of Type Strains, Phase IV (KMG-IV): sequencing the most valuable type-strain genomes for metagenomic binning, comparative biology and taxonomic classification.</title>
        <authorList>
            <person name="Goeker M."/>
        </authorList>
    </citation>
    <scope>NUCLEOTIDE SEQUENCE [LARGE SCALE GENOMIC DNA]</scope>
    <source>
        <strain evidence="1 2">DSM 102969</strain>
    </source>
</reference>